<dbReference type="EMBL" id="GL833513">
    <property type="protein sequence ID" value="EGB02456.1"/>
    <property type="molecule type" value="Genomic_DNA"/>
</dbReference>
<evidence type="ECO:0000313" key="2">
    <source>
        <dbReference type="Proteomes" id="UP000002729"/>
    </source>
</evidence>
<organism evidence="2">
    <name type="scientific">Aureococcus anophagefferens</name>
    <name type="common">Harmful bloom alga</name>
    <dbReference type="NCBI Taxonomy" id="44056"/>
    <lineage>
        <taxon>Eukaryota</taxon>
        <taxon>Sar</taxon>
        <taxon>Stramenopiles</taxon>
        <taxon>Ochrophyta</taxon>
        <taxon>Pelagophyceae</taxon>
        <taxon>Pelagomonadales</taxon>
        <taxon>Pelagomonadaceae</taxon>
        <taxon>Aureococcus</taxon>
    </lineage>
</organism>
<dbReference type="AlphaFoldDB" id="F0YR03"/>
<dbReference type="RefSeq" id="XP_009042845.1">
    <property type="nucleotide sequence ID" value="XM_009044597.1"/>
</dbReference>
<feature type="non-terminal residue" evidence="1">
    <location>
        <position position="190"/>
    </location>
</feature>
<keyword evidence="2" id="KW-1185">Reference proteome</keyword>
<name>F0YR03_AURAN</name>
<evidence type="ECO:0000313" key="1">
    <source>
        <dbReference type="EMBL" id="EGB02456.1"/>
    </source>
</evidence>
<dbReference type="GeneID" id="20227075"/>
<proteinExistence type="predicted"/>
<protein>
    <submittedName>
        <fullName evidence="1">Uncharacterized protein</fullName>
    </submittedName>
</protein>
<sequence length="190" mass="21327">MRFFHKKKQKKKPTTLALDEGLEQGPFFPEPLDTKQAVWFYCTVAQWLRVACPQLKEEAWEAIAGTLEAEHGVTCVGHLTKTRSGAFIEAGVPRHVASKLAEEINKMLPLTRGTLAPTRLCAGAIGVRLARVEATWSSREILQLRLDWRVVERGSGSSVRTLRRASRRFPDDDFFGDVRDGALELAESEH</sequence>
<dbReference type="Proteomes" id="UP000002729">
    <property type="component" value="Unassembled WGS sequence"/>
</dbReference>
<gene>
    <name evidence="1" type="ORF">AURANDRAFT_68864</name>
</gene>
<accession>F0YR03</accession>
<dbReference type="KEGG" id="aaf:AURANDRAFT_68864"/>
<reference evidence="1 2" key="1">
    <citation type="journal article" date="2011" name="Proc. Natl. Acad. Sci. U.S.A.">
        <title>Niche of harmful alga Aureococcus anophagefferens revealed through ecogenomics.</title>
        <authorList>
            <person name="Gobler C.J."/>
            <person name="Berry D.L."/>
            <person name="Dyhrman S.T."/>
            <person name="Wilhelm S.W."/>
            <person name="Salamov A."/>
            <person name="Lobanov A.V."/>
            <person name="Zhang Y."/>
            <person name="Collier J.L."/>
            <person name="Wurch L.L."/>
            <person name="Kustka A.B."/>
            <person name="Dill B.D."/>
            <person name="Shah M."/>
            <person name="VerBerkmoes N.C."/>
            <person name="Kuo A."/>
            <person name="Terry A."/>
            <person name="Pangilinan J."/>
            <person name="Lindquist E.A."/>
            <person name="Lucas S."/>
            <person name="Paulsen I.T."/>
            <person name="Hattenrath-Lehmann T.K."/>
            <person name="Talmage S.C."/>
            <person name="Walker E.A."/>
            <person name="Koch F."/>
            <person name="Burson A.M."/>
            <person name="Marcoval M.A."/>
            <person name="Tang Y.Z."/>
            <person name="Lecleir G.R."/>
            <person name="Coyne K.J."/>
            <person name="Berg G.M."/>
            <person name="Bertrand E.M."/>
            <person name="Saito M.A."/>
            <person name="Gladyshev V.N."/>
            <person name="Grigoriev I.V."/>
        </authorList>
    </citation>
    <scope>NUCLEOTIDE SEQUENCE [LARGE SCALE GENOMIC DNA]</scope>
    <source>
        <strain evidence="2">CCMP 1984</strain>
    </source>
</reference>
<dbReference type="InParanoid" id="F0YR03"/>